<feature type="transmembrane region" description="Helical" evidence="8">
    <location>
        <begin position="158"/>
        <end position="177"/>
    </location>
</feature>
<organism evidence="10 11">
    <name type="scientific">Pteropus vampyrus</name>
    <name type="common">Large flying fox</name>
    <dbReference type="NCBI Taxonomy" id="132908"/>
    <lineage>
        <taxon>Eukaryota</taxon>
        <taxon>Metazoa</taxon>
        <taxon>Chordata</taxon>
        <taxon>Craniata</taxon>
        <taxon>Vertebrata</taxon>
        <taxon>Euteleostomi</taxon>
        <taxon>Mammalia</taxon>
        <taxon>Eutheria</taxon>
        <taxon>Laurasiatheria</taxon>
        <taxon>Chiroptera</taxon>
        <taxon>Yinpterochiroptera</taxon>
        <taxon>Pteropodoidea</taxon>
        <taxon>Pteropodidae</taxon>
        <taxon>Pteropodinae</taxon>
        <taxon>Pteropus</taxon>
    </lineage>
</organism>
<keyword evidence="10" id="KW-1185">Reference proteome</keyword>
<reference evidence="11" key="1">
    <citation type="submission" date="2025-08" db="UniProtKB">
        <authorList>
            <consortium name="RefSeq"/>
        </authorList>
    </citation>
    <scope>IDENTIFICATION</scope>
    <source>
        <tissue evidence="11">Kidney</tissue>
    </source>
</reference>
<evidence type="ECO:0000313" key="10">
    <source>
        <dbReference type="Proteomes" id="UP000515202"/>
    </source>
</evidence>
<feature type="transmembrane region" description="Helical" evidence="8">
    <location>
        <begin position="122"/>
        <end position="146"/>
    </location>
</feature>
<sequence length="198" mass="21680">MAMPTIHVYLVVFKAPKYLSFREGLCVLLVAGSWLVSCGSALLDTLLLAQVSFCADNIIPHFFCSLPVLLKLSCSNTSVTELVIFTLGTLVVIFLFIAILVSYGRIGTSILRVPSTTGLRKALSTCGSHLSVVSLFYGTIIVLHYFSSLSNSNDKAMIASLMYTAVTPMLNPFIYSLRNRDIKLALGILFRNNMLVTK</sequence>
<dbReference type="KEGG" id="pvp:105292702"/>
<keyword evidence="5 8" id="KW-0472">Membrane</keyword>
<keyword evidence="6" id="KW-0675">Receptor</keyword>
<dbReference type="GeneID" id="105292702"/>
<dbReference type="InterPro" id="IPR000725">
    <property type="entry name" value="Olfact_rcpt"/>
</dbReference>
<dbReference type="InterPro" id="IPR017452">
    <property type="entry name" value="GPCR_Rhodpsn_7TM"/>
</dbReference>
<evidence type="ECO:0000259" key="9">
    <source>
        <dbReference type="PROSITE" id="PS50262"/>
    </source>
</evidence>
<protein>
    <submittedName>
        <fullName evidence="11">Olfactory receptor 1J4-like</fullName>
    </submittedName>
</protein>
<keyword evidence="7" id="KW-0807">Transducer</keyword>
<dbReference type="AlphaFoldDB" id="A0A6P6CH78"/>
<dbReference type="Gene3D" id="1.20.1070.10">
    <property type="entry name" value="Rhodopsin 7-helix transmembrane proteins"/>
    <property type="match status" value="1"/>
</dbReference>
<dbReference type="OrthoDB" id="9975554at2759"/>
<dbReference type="Proteomes" id="UP000515202">
    <property type="component" value="Unplaced"/>
</dbReference>
<evidence type="ECO:0000256" key="6">
    <source>
        <dbReference type="ARBA" id="ARBA00023170"/>
    </source>
</evidence>
<dbReference type="GO" id="GO:0004984">
    <property type="term" value="F:olfactory receptor activity"/>
    <property type="evidence" value="ECO:0007669"/>
    <property type="project" value="InterPro"/>
</dbReference>
<evidence type="ECO:0000256" key="4">
    <source>
        <dbReference type="ARBA" id="ARBA00023040"/>
    </source>
</evidence>
<accession>A0A6P6CH78</accession>
<gene>
    <name evidence="11" type="primary">LOC105292702</name>
</gene>
<dbReference type="GO" id="GO:0016020">
    <property type="term" value="C:membrane"/>
    <property type="evidence" value="ECO:0007669"/>
    <property type="project" value="UniProtKB-SubCell"/>
</dbReference>
<evidence type="ECO:0000256" key="8">
    <source>
        <dbReference type="SAM" id="Phobius"/>
    </source>
</evidence>
<dbReference type="PRINTS" id="PR00245">
    <property type="entry name" value="OLFACTORYR"/>
</dbReference>
<name>A0A6P6CH78_PTEVA</name>
<proteinExistence type="predicted"/>
<comment type="subcellular location">
    <subcellularLocation>
        <location evidence="1">Membrane</location>
        <topology evidence="1">Multi-pass membrane protein</topology>
    </subcellularLocation>
</comment>
<dbReference type="Pfam" id="PF13853">
    <property type="entry name" value="7tm_4"/>
    <property type="match status" value="1"/>
</dbReference>
<dbReference type="SUPFAM" id="SSF81321">
    <property type="entry name" value="Family A G protein-coupled receptor-like"/>
    <property type="match status" value="1"/>
</dbReference>
<keyword evidence="4" id="KW-0297">G-protein coupled receptor</keyword>
<keyword evidence="2 8" id="KW-0812">Transmembrane</keyword>
<evidence type="ECO:0000256" key="3">
    <source>
        <dbReference type="ARBA" id="ARBA00022989"/>
    </source>
</evidence>
<evidence type="ECO:0000256" key="7">
    <source>
        <dbReference type="ARBA" id="ARBA00023224"/>
    </source>
</evidence>
<feature type="domain" description="G-protein coupled receptors family 1 profile" evidence="9">
    <location>
        <begin position="1"/>
        <end position="175"/>
    </location>
</feature>
<dbReference type="PANTHER" id="PTHR48001">
    <property type="entry name" value="OLFACTORY RECEPTOR"/>
    <property type="match status" value="1"/>
</dbReference>
<dbReference type="PROSITE" id="PS50262">
    <property type="entry name" value="G_PROTEIN_RECEP_F1_2"/>
    <property type="match status" value="1"/>
</dbReference>
<dbReference type="RefSeq" id="XP_023386817.1">
    <property type="nucleotide sequence ID" value="XM_023531049.1"/>
</dbReference>
<keyword evidence="3 8" id="KW-1133">Transmembrane helix</keyword>
<evidence type="ECO:0000313" key="11">
    <source>
        <dbReference type="RefSeq" id="XP_023386817.1"/>
    </source>
</evidence>
<evidence type="ECO:0000256" key="2">
    <source>
        <dbReference type="ARBA" id="ARBA00022692"/>
    </source>
</evidence>
<evidence type="ECO:0000256" key="5">
    <source>
        <dbReference type="ARBA" id="ARBA00023136"/>
    </source>
</evidence>
<feature type="transmembrane region" description="Helical" evidence="8">
    <location>
        <begin position="78"/>
        <end position="101"/>
    </location>
</feature>
<evidence type="ECO:0000256" key="1">
    <source>
        <dbReference type="ARBA" id="ARBA00004141"/>
    </source>
</evidence>
<dbReference type="GO" id="GO:0004930">
    <property type="term" value="F:G protein-coupled receptor activity"/>
    <property type="evidence" value="ECO:0007669"/>
    <property type="project" value="UniProtKB-KW"/>
</dbReference>